<dbReference type="EMBL" id="JADOBI010000005">
    <property type="protein sequence ID" value="MBF7980159.1"/>
    <property type="molecule type" value="Genomic_DNA"/>
</dbReference>
<feature type="domain" description="Phosphatidic acid phosphatase type 2/haloperoxidase" evidence="5">
    <location>
        <begin position="59"/>
        <end position="168"/>
    </location>
</feature>
<dbReference type="SUPFAM" id="SSF48317">
    <property type="entry name" value="Acid phosphatase/Vanadium-dependent haloperoxidase"/>
    <property type="match status" value="1"/>
</dbReference>
<protein>
    <recommendedName>
        <fullName evidence="1">undecaprenyl-diphosphate phosphatase</fullName>
        <ecNumber evidence="1">3.6.1.27</ecNumber>
    </recommendedName>
    <alternativeName>
        <fullName evidence="2">Undecaprenyl pyrophosphate phosphatase</fullName>
    </alternativeName>
</protein>
<keyword evidence="6" id="KW-0378">Hydrolase</keyword>
<keyword evidence="4" id="KW-0472">Membrane</keyword>
<name>A0ABS0EA52_9GAMM</name>
<dbReference type="InterPro" id="IPR033879">
    <property type="entry name" value="UPP_Pase"/>
</dbReference>
<evidence type="ECO:0000259" key="5">
    <source>
        <dbReference type="SMART" id="SM00014"/>
    </source>
</evidence>
<dbReference type="Pfam" id="PF01569">
    <property type="entry name" value="PAP2"/>
    <property type="match status" value="1"/>
</dbReference>
<accession>A0ABS0EA52</accession>
<dbReference type="GO" id="GO:0050380">
    <property type="term" value="F:undecaprenyl-diphosphatase activity"/>
    <property type="evidence" value="ECO:0007669"/>
    <property type="project" value="UniProtKB-EC"/>
</dbReference>
<comment type="catalytic activity">
    <reaction evidence="3">
        <text>di-trans,octa-cis-undecaprenyl diphosphate + H2O = di-trans,octa-cis-undecaprenyl phosphate + phosphate + H(+)</text>
        <dbReference type="Rhea" id="RHEA:28094"/>
        <dbReference type="ChEBI" id="CHEBI:15377"/>
        <dbReference type="ChEBI" id="CHEBI:15378"/>
        <dbReference type="ChEBI" id="CHEBI:43474"/>
        <dbReference type="ChEBI" id="CHEBI:58405"/>
        <dbReference type="ChEBI" id="CHEBI:60392"/>
        <dbReference type="EC" id="3.6.1.27"/>
    </reaction>
</comment>
<evidence type="ECO:0000313" key="7">
    <source>
        <dbReference type="Proteomes" id="UP000636811"/>
    </source>
</evidence>
<evidence type="ECO:0000256" key="4">
    <source>
        <dbReference type="SAM" id="Phobius"/>
    </source>
</evidence>
<dbReference type="InterPro" id="IPR000326">
    <property type="entry name" value="PAP2/HPO"/>
</dbReference>
<feature type="transmembrane region" description="Helical" evidence="4">
    <location>
        <begin position="129"/>
        <end position="147"/>
    </location>
</feature>
<comment type="caution">
    <text evidence="6">The sequence shown here is derived from an EMBL/GenBank/DDBJ whole genome shotgun (WGS) entry which is preliminary data.</text>
</comment>
<organism evidence="6 7">
    <name type="scientific">Rahnella laticis</name>
    <dbReference type="NCBI Taxonomy" id="2787622"/>
    <lineage>
        <taxon>Bacteria</taxon>
        <taxon>Pseudomonadati</taxon>
        <taxon>Pseudomonadota</taxon>
        <taxon>Gammaproteobacteria</taxon>
        <taxon>Enterobacterales</taxon>
        <taxon>Yersiniaceae</taxon>
        <taxon>Rahnella</taxon>
    </lineage>
</organism>
<proteinExistence type="predicted"/>
<evidence type="ECO:0000256" key="1">
    <source>
        <dbReference type="ARBA" id="ARBA00012374"/>
    </source>
</evidence>
<keyword evidence="4" id="KW-0812">Transmembrane</keyword>
<evidence type="ECO:0000256" key="3">
    <source>
        <dbReference type="ARBA" id="ARBA00047594"/>
    </source>
</evidence>
<gene>
    <name evidence="6" type="primary">ybjG</name>
    <name evidence="6" type="ORF">IV433_12160</name>
</gene>
<sequence length="201" mass="22685">MEQLNHLVFLWINATPASPHALISLAAFLANDLIIIVPLLIVGLWLWGQRDQIGQQRELVSKTTIALLFAMTTAKTLSMLFPHARPFVEGFGYNFLHHAPDDSFPSDHGTAIFTFALSFLFWHRIWSGALLMVTAIAIAWSRIYLGIHWPLDMLGGLLVGMLGCLFAQLVWNLFGEQINAVMCKVYRFGFAFPIRKGWVQN</sequence>
<dbReference type="NCBIfam" id="NF008813">
    <property type="entry name" value="PRK11837.1"/>
    <property type="match status" value="1"/>
</dbReference>
<dbReference type="PANTHER" id="PTHR14969:SF13">
    <property type="entry name" value="AT30094P"/>
    <property type="match status" value="1"/>
</dbReference>
<feature type="transmembrane region" description="Helical" evidence="4">
    <location>
        <begin position="20"/>
        <end position="47"/>
    </location>
</feature>
<dbReference type="InterPro" id="IPR036938">
    <property type="entry name" value="PAP2/HPO_sf"/>
</dbReference>
<dbReference type="PANTHER" id="PTHR14969">
    <property type="entry name" value="SPHINGOSINE-1-PHOSPHATE PHOSPHOHYDROLASE"/>
    <property type="match status" value="1"/>
</dbReference>
<dbReference type="Gene3D" id="1.20.144.10">
    <property type="entry name" value="Phosphatidic acid phosphatase type 2/haloperoxidase"/>
    <property type="match status" value="1"/>
</dbReference>
<dbReference type="SMART" id="SM00014">
    <property type="entry name" value="acidPPc"/>
    <property type="match status" value="1"/>
</dbReference>
<feature type="transmembrane region" description="Helical" evidence="4">
    <location>
        <begin position="153"/>
        <end position="174"/>
    </location>
</feature>
<dbReference type="EC" id="3.6.1.27" evidence="1"/>
<evidence type="ECO:0000256" key="2">
    <source>
        <dbReference type="ARBA" id="ARBA00032707"/>
    </source>
</evidence>
<evidence type="ECO:0000313" key="6">
    <source>
        <dbReference type="EMBL" id="MBF7980159.1"/>
    </source>
</evidence>
<dbReference type="RefSeq" id="WP_195814633.1">
    <property type="nucleotide sequence ID" value="NZ_JADOBI010000005.1"/>
</dbReference>
<keyword evidence="7" id="KW-1185">Reference proteome</keyword>
<reference evidence="6 7" key="1">
    <citation type="submission" date="2020-11" db="EMBL/GenBank/DDBJ databases">
        <title>Taxonomic investigation of Rahnella strains.</title>
        <authorList>
            <person name="Lee S.D."/>
        </authorList>
    </citation>
    <scope>NUCLEOTIDE SEQUENCE [LARGE SCALE GENOMIC DNA]</scope>
    <source>
        <strain evidence="6 7">SAP-17</strain>
    </source>
</reference>
<dbReference type="Proteomes" id="UP000636811">
    <property type="component" value="Unassembled WGS sequence"/>
</dbReference>
<dbReference type="CDD" id="cd03385">
    <property type="entry name" value="PAP2_BcrC_like"/>
    <property type="match status" value="1"/>
</dbReference>
<keyword evidence="4" id="KW-1133">Transmembrane helix</keyword>